<dbReference type="EMBL" id="WABS01000037">
    <property type="protein sequence ID" value="MBI0556155.1"/>
    <property type="molecule type" value="Genomic_DNA"/>
</dbReference>
<dbReference type="HOGENOM" id="CLU_155183_0_0_6"/>
<proteinExistence type="predicted"/>
<protein>
    <submittedName>
        <fullName evidence="1">Uncharacterized protein</fullName>
    </submittedName>
</protein>
<reference evidence="1 3" key="1">
    <citation type="journal article" date="2012" name="J. Bacteriol.">
        <title>Genome sequence of Pectobacterium sp. strain SCC3193.</title>
        <authorList>
            <person name="Koskinen J.P."/>
            <person name="Laine P."/>
            <person name="Niemi O."/>
            <person name="Nykyri J."/>
            <person name="Harjunpaa H."/>
            <person name="Auvinen P."/>
            <person name="Paulin L."/>
            <person name="Pirhonen M."/>
            <person name="Palva T."/>
            <person name="Holm L."/>
        </authorList>
    </citation>
    <scope>NUCLEOTIDE SEQUENCE [LARGE SCALE GENOMIC DNA]</scope>
    <source>
        <strain evidence="1 3">SCC3193</strain>
    </source>
</reference>
<dbReference type="Proteomes" id="UP001194579">
    <property type="component" value="Unassembled WGS sequence"/>
</dbReference>
<gene>
    <name evidence="1" type="ordered locus">W5S_4581</name>
    <name evidence="2" type="ORF">F6Q06_16915</name>
</gene>
<evidence type="ECO:0000313" key="3">
    <source>
        <dbReference type="Proteomes" id="UP000008044"/>
    </source>
</evidence>
<reference evidence="2" key="4">
    <citation type="submission" date="2024-05" db="EMBL/GenBank/DDBJ databases">
        <title>Identification of Pectobacterium versatile causing blackleg of potato from New York State with a whole genome sequencing approach.</title>
        <authorList>
            <person name="Ma X."/>
            <person name="Swingle B."/>
        </authorList>
    </citation>
    <scope>NUCLEOTIDE SEQUENCE</scope>
    <source>
        <strain evidence="2">NY1588A</strain>
    </source>
</reference>
<keyword evidence="4" id="KW-1185">Reference proteome</keyword>
<organism evidence="1 3">
    <name type="scientific">Pectobacterium parmentieri</name>
    <dbReference type="NCBI Taxonomy" id="1905730"/>
    <lineage>
        <taxon>Bacteria</taxon>
        <taxon>Pseudomonadati</taxon>
        <taxon>Pseudomonadota</taxon>
        <taxon>Gammaproteobacteria</taxon>
        <taxon>Enterobacterales</taxon>
        <taxon>Pectobacteriaceae</taxon>
        <taxon>Pectobacterium</taxon>
    </lineage>
</organism>
<sequence length="126" mass="14214">MDYAQASQIINNINSDDWIVSEGGLTFVYKNDMFLTFKIVLSNTSFHEPWATCHPDPNAKQAKGYFSYSGNVIHDVFLASIDGGRALLPYPDASTKSFITNSEYLMSKMFNTHLDEYLQRSGLTVK</sequence>
<dbReference type="KEGG" id="pec:W5S_4581"/>
<dbReference type="AlphaFoldDB" id="A0A0H3IEV2"/>
<dbReference type="RefSeq" id="WP_014702000.1">
    <property type="nucleotide sequence ID" value="NC_017845.1"/>
</dbReference>
<dbReference type="Proteomes" id="UP000008044">
    <property type="component" value="Chromosome"/>
</dbReference>
<evidence type="ECO:0000313" key="4">
    <source>
        <dbReference type="Proteomes" id="UP001194579"/>
    </source>
</evidence>
<accession>A0A0H3IEV2</accession>
<reference evidence="1" key="2">
    <citation type="submission" date="2012-03" db="EMBL/GenBank/DDBJ databases">
        <authorList>
            <person name="Koskinen P."/>
            <person name="Laine P."/>
            <person name="Niemi O."/>
            <person name="Nykyri J."/>
            <person name="Harjunpaa H."/>
            <person name="Auvinen P."/>
            <person name="Paulin L."/>
            <person name="Pirhonen M."/>
            <person name="Palva T."/>
            <person name="Holm L."/>
        </authorList>
    </citation>
    <scope>NUCLEOTIDE SEQUENCE</scope>
    <source>
        <strain evidence="1">SCC3193</strain>
    </source>
</reference>
<name>A0A0H3IEV2_PECPM</name>
<reference evidence="4" key="3">
    <citation type="submission" date="2023-07" db="EMBL/GenBank/DDBJ databases">
        <title>Identification of Pectobacterium versatile causing blackleg of potato from New York State with a whole genome sequencing approach.</title>
        <authorList>
            <person name="Ma X."/>
            <person name="Swingle B."/>
        </authorList>
    </citation>
    <scope>NUCLEOTIDE SEQUENCE [LARGE SCALE GENOMIC DNA]</scope>
    <source>
        <strain evidence="4">NY1588A</strain>
    </source>
</reference>
<evidence type="ECO:0000313" key="1">
    <source>
        <dbReference type="EMBL" id="AFI92627.1"/>
    </source>
</evidence>
<dbReference type="EMBL" id="CP003415">
    <property type="protein sequence ID" value="AFI92627.1"/>
    <property type="molecule type" value="Genomic_DNA"/>
</dbReference>
<evidence type="ECO:0000313" key="2">
    <source>
        <dbReference type="EMBL" id="MBI0556155.1"/>
    </source>
</evidence>